<feature type="transmembrane region" description="Helical" evidence="1">
    <location>
        <begin position="134"/>
        <end position="161"/>
    </location>
</feature>
<keyword evidence="1" id="KW-1133">Transmembrane helix</keyword>
<gene>
    <name evidence="2" type="ORF">HXL70_03975</name>
</gene>
<dbReference type="Proteomes" id="UP000757890">
    <property type="component" value="Unassembled WGS sequence"/>
</dbReference>
<dbReference type="Gene3D" id="1.10.1760.20">
    <property type="match status" value="1"/>
</dbReference>
<keyword evidence="1" id="KW-0472">Membrane</keyword>
<proteinExistence type="predicted"/>
<feature type="transmembrane region" description="Helical" evidence="1">
    <location>
        <begin position="59"/>
        <end position="82"/>
    </location>
</feature>
<accession>A0A930B5E0</accession>
<dbReference type="EMBL" id="JABZMK010000013">
    <property type="protein sequence ID" value="MBF1129188.1"/>
    <property type="molecule type" value="Genomic_DNA"/>
</dbReference>
<dbReference type="GO" id="GO:0022857">
    <property type="term" value="F:transmembrane transporter activity"/>
    <property type="evidence" value="ECO:0007669"/>
    <property type="project" value="InterPro"/>
</dbReference>
<evidence type="ECO:0000313" key="3">
    <source>
        <dbReference type="Proteomes" id="UP000757890"/>
    </source>
</evidence>
<sequence length="209" mass="22486">MAGGVSRSLGSQMNPFMSIRELTVSGLLAGITIFLGLTGYGFIPLIFMNATILHIPTIIGSVVAGPRVGIVVGFLFGTFSFIQTLRAPSLLMQFILQYSVVYDAFICIVPRICIALVSYWLYKHIPVRDFTRTAIAAVCGSLTNTVLFLGSIFILVGAPYAEAHDMSVAGVGYLLMGIVTMNGIPEALVSGIIITPIVMMLKKSGWKMK</sequence>
<feature type="transmembrane region" description="Helical" evidence="1">
    <location>
        <begin position="102"/>
        <end position="122"/>
    </location>
</feature>
<reference evidence="2" key="1">
    <citation type="submission" date="2020-04" db="EMBL/GenBank/DDBJ databases">
        <title>Deep metagenomics examines the oral microbiome during advanced dental caries in children, revealing novel taxa and co-occurrences with host molecules.</title>
        <authorList>
            <person name="Baker J.L."/>
            <person name="Morton J.T."/>
            <person name="Dinis M."/>
            <person name="Alvarez R."/>
            <person name="Tran N.C."/>
            <person name="Knight R."/>
            <person name="Edlund A."/>
        </authorList>
    </citation>
    <scope>NUCLEOTIDE SEQUENCE</scope>
    <source>
        <strain evidence="2">JCVI_32_bin.14</strain>
    </source>
</reference>
<keyword evidence="1" id="KW-0812">Transmembrane</keyword>
<evidence type="ECO:0000256" key="1">
    <source>
        <dbReference type="SAM" id="Phobius"/>
    </source>
</evidence>
<comment type="caution">
    <text evidence="2">The sequence shown here is derived from an EMBL/GenBank/DDBJ whole genome shotgun (WGS) entry which is preliminary data.</text>
</comment>
<feature type="transmembrane region" description="Helical" evidence="1">
    <location>
        <begin position="22"/>
        <end position="47"/>
    </location>
</feature>
<feature type="transmembrane region" description="Helical" evidence="1">
    <location>
        <begin position="173"/>
        <end position="201"/>
    </location>
</feature>
<evidence type="ECO:0000313" key="2">
    <source>
        <dbReference type="EMBL" id="MBF1129188.1"/>
    </source>
</evidence>
<protein>
    <submittedName>
        <fullName evidence="2">ECF transporter S component</fullName>
    </submittedName>
</protein>
<organism evidence="2 3">
    <name type="scientific">Dialister invisus</name>
    <dbReference type="NCBI Taxonomy" id="218538"/>
    <lineage>
        <taxon>Bacteria</taxon>
        <taxon>Bacillati</taxon>
        <taxon>Bacillota</taxon>
        <taxon>Negativicutes</taxon>
        <taxon>Veillonellales</taxon>
        <taxon>Veillonellaceae</taxon>
        <taxon>Dialister</taxon>
    </lineage>
</organism>
<dbReference type="Pfam" id="PF12822">
    <property type="entry name" value="ECF_trnsprt"/>
    <property type="match status" value="1"/>
</dbReference>
<name>A0A930B5E0_9FIRM</name>
<dbReference type="AlphaFoldDB" id="A0A930B5E0"/>
<dbReference type="InterPro" id="IPR024529">
    <property type="entry name" value="ECF_trnsprt_substrate-spec"/>
</dbReference>